<evidence type="ECO:0000256" key="1">
    <source>
        <dbReference type="SAM" id="Phobius"/>
    </source>
</evidence>
<organism evidence="2">
    <name type="scientific">Candidatus Methanophaga sp. ANME-1 ERB7</name>
    <dbReference type="NCBI Taxonomy" id="2759913"/>
    <lineage>
        <taxon>Archaea</taxon>
        <taxon>Methanobacteriati</taxon>
        <taxon>Methanobacteriota</taxon>
        <taxon>Stenosarchaea group</taxon>
        <taxon>Methanomicrobia</taxon>
        <taxon>Candidatus Methanophagales</taxon>
        <taxon>Candidatus Methanophagaceae</taxon>
        <taxon>Candidatus Methanophaga</taxon>
    </lineage>
</organism>
<sequence length="298" mass="34942">MKLLEKRNFIHKYRKELNENNPYTLKTQERIRLIIERNVALNFLITFAVIFILICSLNLLFNFLLENGIYVKYIGFPASDENSARYFFSAVPQSLAALLAISFTVLLIYLQISTDRYSIQTVKYIFRGREAITVISIFLITIIYSFFELCRIRNYPNAYTGVTTFPWDGAMLTIFILTVLCGLFLILFFYKTISGLIPEAFIRESSERIKKASIVTLDFTQHIRLKNSFFKKAPFGCKSIVAKAKHWMVPISQFTSKNFVFCWRSLLIPHECHFSSTIWTFWCPFIHFRNKVLECRLP</sequence>
<keyword evidence="1" id="KW-1133">Transmembrane helix</keyword>
<evidence type="ECO:0000313" key="2">
    <source>
        <dbReference type="EMBL" id="QNO57800.1"/>
    </source>
</evidence>
<keyword evidence="1" id="KW-0812">Transmembrane</keyword>
<dbReference type="InterPro" id="IPR018723">
    <property type="entry name" value="DUF2254_membrane"/>
</dbReference>
<protein>
    <submittedName>
        <fullName evidence="2">Uncharacterized protein</fullName>
    </submittedName>
</protein>
<feature type="transmembrane region" description="Helical" evidence="1">
    <location>
        <begin position="85"/>
        <end position="110"/>
    </location>
</feature>
<name>A0A7G9ZC16_9EURY</name>
<feature type="transmembrane region" description="Helical" evidence="1">
    <location>
        <begin position="169"/>
        <end position="190"/>
    </location>
</feature>
<accession>A0A7G9ZC16</accession>
<feature type="transmembrane region" description="Helical" evidence="1">
    <location>
        <begin position="131"/>
        <end position="149"/>
    </location>
</feature>
<reference evidence="2" key="1">
    <citation type="submission" date="2020-06" db="EMBL/GenBank/DDBJ databases">
        <title>Unique genomic features of the anaerobic methanotrophic archaea.</title>
        <authorList>
            <person name="Chadwick G.L."/>
            <person name="Skennerton C.T."/>
            <person name="Laso-Perez R."/>
            <person name="Leu A.O."/>
            <person name="Speth D.R."/>
            <person name="Yu H."/>
            <person name="Morgan-Lang C."/>
            <person name="Hatzenpichler R."/>
            <person name="Goudeau D."/>
            <person name="Malmstrom R."/>
            <person name="Brazelton W.J."/>
            <person name="Woyke T."/>
            <person name="Hallam S.J."/>
            <person name="Tyson G.W."/>
            <person name="Wegener G."/>
            <person name="Boetius A."/>
            <person name="Orphan V."/>
        </authorList>
    </citation>
    <scope>NUCLEOTIDE SEQUENCE</scope>
</reference>
<dbReference type="Pfam" id="PF10011">
    <property type="entry name" value="DUF2254"/>
    <property type="match status" value="1"/>
</dbReference>
<feature type="transmembrane region" description="Helical" evidence="1">
    <location>
        <begin position="39"/>
        <end position="65"/>
    </location>
</feature>
<dbReference type="AlphaFoldDB" id="A0A7G9ZC16"/>
<gene>
    <name evidence="2" type="ORF">OHAEDELL_00028</name>
</gene>
<proteinExistence type="predicted"/>
<dbReference type="EMBL" id="MT631702">
    <property type="protein sequence ID" value="QNO57800.1"/>
    <property type="molecule type" value="Genomic_DNA"/>
</dbReference>
<keyword evidence="1" id="KW-0472">Membrane</keyword>